<proteinExistence type="predicted"/>
<sequence length="47" mass="5320">MWIVPLIVQWLELPDIVLPCSHYAPEGSVGSVVVHVPIQLTSYEYLK</sequence>
<protein>
    <submittedName>
        <fullName evidence="1">Uncharacterized protein</fullName>
    </submittedName>
</protein>
<evidence type="ECO:0000313" key="1">
    <source>
        <dbReference type="EMBL" id="DAF87962.1"/>
    </source>
</evidence>
<reference evidence="1" key="1">
    <citation type="journal article" date="2021" name="Proc. Natl. Acad. Sci. U.S.A.">
        <title>A Catalog of Tens of Thousands of Viruses from Human Metagenomes Reveals Hidden Associations with Chronic Diseases.</title>
        <authorList>
            <person name="Tisza M.J."/>
            <person name="Buck C.B."/>
        </authorList>
    </citation>
    <scope>NUCLEOTIDE SEQUENCE</scope>
    <source>
        <strain evidence="1">CtNEy24</strain>
    </source>
</reference>
<dbReference type="EMBL" id="BK015974">
    <property type="protein sequence ID" value="DAF87962.1"/>
    <property type="molecule type" value="Genomic_DNA"/>
</dbReference>
<organism evidence="1">
    <name type="scientific">Siphoviridae sp. ctNEy24</name>
    <dbReference type="NCBI Taxonomy" id="2825466"/>
    <lineage>
        <taxon>Viruses</taxon>
        <taxon>Duplodnaviria</taxon>
        <taxon>Heunggongvirae</taxon>
        <taxon>Uroviricota</taxon>
        <taxon>Caudoviricetes</taxon>
    </lineage>
</organism>
<name>A0A8S5U0M1_9CAUD</name>
<accession>A0A8S5U0M1</accession>